<feature type="compositionally biased region" description="Low complexity" evidence="1">
    <location>
        <begin position="271"/>
        <end position="287"/>
    </location>
</feature>
<comment type="caution">
    <text evidence="2">The sequence shown here is derived from an EMBL/GenBank/DDBJ whole genome shotgun (WGS) entry which is preliminary data.</text>
</comment>
<dbReference type="AlphaFoldDB" id="A0A1D3CWS8"/>
<name>A0A1D3CWS8_9EIME</name>
<accession>A0A1D3CWS8</accession>
<keyword evidence="3" id="KW-1185">Reference proteome</keyword>
<gene>
    <name evidence="2" type="ORF">cyc_04152</name>
</gene>
<feature type="region of interest" description="Disordered" evidence="1">
    <location>
        <begin position="271"/>
        <end position="295"/>
    </location>
</feature>
<proteinExistence type="predicted"/>
<protein>
    <submittedName>
        <fullName evidence="2">Uncharacterized protein</fullName>
    </submittedName>
</protein>
<organism evidence="2 3">
    <name type="scientific">Cyclospora cayetanensis</name>
    <dbReference type="NCBI Taxonomy" id="88456"/>
    <lineage>
        <taxon>Eukaryota</taxon>
        <taxon>Sar</taxon>
        <taxon>Alveolata</taxon>
        <taxon>Apicomplexa</taxon>
        <taxon>Conoidasida</taxon>
        <taxon>Coccidia</taxon>
        <taxon>Eucoccidiorida</taxon>
        <taxon>Eimeriorina</taxon>
        <taxon>Eimeriidae</taxon>
        <taxon>Cyclospora</taxon>
    </lineage>
</organism>
<dbReference type="VEuPathDB" id="ToxoDB:cyc_04152"/>
<dbReference type="Proteomes" id="UP000095192">
    <property type="component" value="Unassembled WGS sequence"/>
</dbReference>
<evidence type="ECO:0000256" key="1">
    <source>
        <dbReference type="SAM" id="MobiDB-lite"/>
    </source>
</evidence>
<dbReference type="InParanoid" id="A0A1D3CWS8"/>
<sequence length="435" mass="46829">MPQWGLLASGSVGGFSLPSQQRLAFTQYFLHQIRNSRDAYYPEGCGGGKLLSFLGDGAFRSSTGSEVESAAALVAAGAEGLAGTLDPSVPISTMLDALALAQPPEENATAVVAAGCGGASTALKGCPSWGSLAKAAACGGPRPPNDALELYLYAHQQPETSDPYLLLDQGIRSRFDPLVWLGQFLLRQGKAAEAYTYAAEQHAVGARAATTPAAAAVSRGLLRGEHLQLGSLPTYSLLRKAVKEERAWRAFEALKPQVELLVQRARHQFLQQHHQSQQQETDFSSTEQEQEQQKQHLLMQQAVPLTAEVLPSVLQAVDAAWELPKNQGFYAAVLAEAESGKPCSMLNSCRSSKNEMGLFPSQLYGNSSNFIMGACSGVYLEAADPSDIQFSEFWRFLGSCLDACPPLKYHIFSFALRAVASSPFPVETDQLQQQN</sequence>
<evidence type="ECO:0000313" key="2">
    <source>
        <dbReference type="EMBL" id="OEH75653.1"/>
    </source>
</evidence>
<dbReference type="VEuPathDB" id="ToxoDB:LOC34620721"/>
<evidence type="ECO:0000313" key="3">
    <source>
        <dbReference type="Proteomes" id="UP000095192"/>
    </source>
</evidence>
<dbReference type="EMBL" id="JROU02001673">
    <property type="protein sequence ID" value="OEH75653.1"/>
    <property type="molecule type" value="Genomic_DNA"/>
</dbReference>
<reference evidence="2 3" key="1">
    <citation type="journal article" date="2016" name="BMC Genomics">
        <title>Comparative genomics reveals Cyclospora cayetanensis possesses coccidia-like metabolism and invasion components but unique surface antigens.</title>
        <authorList>
            <person name="Liu S."/>
            <person name="Wang L."/>
            <person name="Zheng H."/>
            <person name="Xu Z."/>
            <person name="Roellig D.M."/>
            <person name="Li N."/>
            <person name="Frace M.A."/>
            <person name="Tang K."/>
            <person name="Arrowood M.J."/>
            <person name="Moss D.M."/>
            <person name="Zhang L."/>
            <person name="Feng Y."/>
            <person name="Xiao L."/>
        </authorList>
    </citation>
    <scope>NUCLEOTIDE SEQUENCE [LARGE SCALE GENOMIC DNA]</scope>
    <source>
        <strain evidence="2 3">CHN_HEN01</strain>
    </source>
</reference>